<dbReference type="Pfam" id="PF12679">
    <property type="entry name" value="ABC2_membrane_2"/>
    <property type="match status" value="1"/>
</dbReference>
<dbReference type="PANTHER" id="PTHR37305:SF1">
    <property type="entry name" value="MEMBRANE PROTEIN"/>
    <property type="match status" value="1"/>
</dbReference>
<dbReference type="STRING" id="1324314.BVG16_09535"/>
<dbReference type="OrthoDB" id="9800309at2"/>
<evidence type="ECO:0000313" key="2">
    <source>
        <dbReference type="EMBL" id="OPA79319.1"/>
    </source>
</evidence>
<proteinExistence type="predicted"/>
<organism evidence="2 3">
    <name type="scientific">Paenibacillus selenitireducens</name>
    <dbReference type="NCBI Taxonomy" id="1324314"/>
    <lineage>
        <taxon>Bacteria</taxon>
        <taxon>Bacillati</taxon>
        <taxon>Bacillota</taxon>
        <taxon>Bacilli</taxon>
        <taxon>Bacillales</taxon>
        <taxon>Paenibacillaceae</taxon>
        <taxon>Paenibacillus</taxon>
    </lineage>
</organism>
<evidence type="ECO:0000313" key="3">
    <source>
        <dbReference type="Proteomes" id="UP000190188"/>
    </source>
</evidence>
<name>A0A1T2XHE8_9BACL</name>
<accession>A0A1T2XHE8</accession>
<protein>
    <submittedName>
        <fullName evidence="2">ABC transporter permease</fullName>
    </submittedName>
</protein>
<keyword evidence="3" id="KW-1185">Reference proteome</keyword>
<comment type="caution">
    <text evidence="2">The sequence shown here is derived from an EMBL/GenBank/DDBJ whole genome shotgun (WGS) entry which is preliminary data.</text>
</comment>
<feature type="transmembrane region" description="Helical" evidence="1">
    <location>
        <begin position="238"/>
        <end position="257"/>
    </location>
</feature>
<dbReference type="PANTHER" id="PTHR37305">
    <property type="entry name" value="INTEGRAL MEMBRANE PROTEIN-RELATED"/>
    <property type="match status" value="1"/>
</dbReference>
<feature type="transmembrane region" description="Helical" evidence="1">
    <location>
        <begin position="122"/>
        <end position="145"/>
    </location>
</feature>
<dbReference type="GO" id="GO:0140359">
    <property type="term" value="F:ABC-type transporter activity"/>
    <property type="evidence" value="ECO:0007669"/>
    <property type="project" value="InterPro"/>
</dbReference>
<dbReference type="GO" id="GO:0005886">
    <property type="term" value="C:plasma membrane"/>
    <property type="evidence" value="ECO:0007669"/>
    <property type="project" value="UniProtKB-SubCell"/>
</dbReference>
<reference evidence="2 3" key="1">
    <citation type="submission" date="2017-01" db="EMBL/GenBank/DDBJ databases">
        <title>Genome analysis of Paenibacillus selenitrireducens ES3-24.</title>
        <authorList>
            <person name="Xu D."/>
            <person name="Yao R."/>
            <person name="Zheng S."/>
        </authorList>
    </citation>
    <scope>NUCLEOTIDE SEQUENCE [LARGE SCALE GENOMIC DNA]</scope>
    <source>
        <strain evidence="2 3">ES3-24</strain>
    </source>
</reference>
<dbReference type="EMBL" id="MSZX01000003">
    <property type="protein sequence ID" value="OPA79319.1"/>
    <property type="molecule type" value="Genomic_DNA"/>
</dbReference>
<feature type="transmembrane region" description="Helical" evidence="1">
    <location>
        <begin position="157"/>
        <end position="181"/>
    </location>
</feature>
<dbReference type="RefSeq" id="WP_078498317.1">
    <property type="nucleotide sequence ID" value="NZ_MSZX01000003.1"/>
</dbReference>
<sequence length="265" mass="29284">MNMFWHELRAYRKSTITWTITMVALVAMMFSMYPTFAKDAGQFKAMLEGMPDTVLKAMGLDMDTITSLLGFYAYTFAYIALCGAIQAMNLGTSIVSKEVREKTADFLLTKPVTRSQIITSKLSAAVVSLILTNVIYLVGAFLMASVVRIDEYSFMNFFLISISLLFVQLMFLALGFVISVLARKIKSVLPISLGTVFAFFFIGVFGATTGDQTVRYFTPFKYVDVASIAKGGGYETPFVIIAILFIAAAIVSSYVVYVKKDIHAV</sequence>
<keyword evidence="1" id="KW-0472">Membrane</keyword>
<feature type="transmembrane region" description="Helical" evidence="1">
    <location>
        <begin position="188"/>
        <end position="207"/>
    </location>
</feature>
<keyword evidence="1" id="KW-0812">Transmembrane</keyword>
<gene>
    <name evidence="2" type="ORF">BVG16_09535</name>
</gene>
<keyword evidence="1" id="KW-1133">Transmembrane helix</keyword>
<dbReference type="AlphaFoldDB" id="A0A1T2XHE8"/>
<evidence type="ECO:0000256" key="1">
    <source>
        <dbReference type="SAM" id="Phobius"/>
    </source>
</evidence>
<dbReference type="Proteomes" id="UP000190188">
    <property type="component" value="Unassembled WGS sequence"/>
</dbReference>
<feature type="transmembrane region" description="Helical" evidence="1">
    <location>
        <begin position="71"/>
        <end position="92"/>
    </location>
</feature>